<gene>
    <name evidence="2" type="ORF">FRACYDRAFT_269961</name>
</gene>
<reference evidence="2 3" key="1">
    <citation type="submission" date="2016-09" db="EMBL/GenBank/DDBJ databases">
        <title>Extensive genetic diversity and differential bi-allelic expression allows diatom success in the polar Southern Ocean.</title>
        <authorList>
            <consortium name="DOE Joint Genome Institute"/>
            <person name="Mock T."/>
            <person name="Otillar R.P."/>
            <person name="Strauss J."/>
            <person name="Dupont C."/>
            <person name="Frickenhaus S."/>
            <person name="Maumus F."/>
            <person name="Mcmullan M."/>
            <person name="Sanges R."/>
            <person name="Schmutz J."/>
            <person name="Toseland A."/>
            <person name="Valas R."/>
            <person name="Veluchamy A."/>
            <person name="Ward B.J."/>
            <person name="Allen A."/>
            <person name="Barry K."/>
            <person name="Falciatore A."/>
            <person name="Ferrante M."/>
            <person name="Fortunato A.E."/>
            <person name="Gloeckner G."/>
            <person name="Gruber A."/>
            <person name="Hipkin R."/>
            <person name="Janech M."/>
            <person name="Kroth P."/>
            <person name="Leese F."/>
            <person name="Lindquist E."/>
            <person name="Lyon B.R."/>
            <person name="Martin J."/>
            <person name="Mayer C."/>
            <person name="Parker M."/>
            <person name="Quesneville H."/>
            <person name="Raymond J."/>
            <person name="Uhlig C."/>
            <person name="Valentin K.U."/>
            <person name="Worden A.Z."/>
            <person name="Armbrust E.V."/>
            <person name="Bowler C."/>
            <person name="Green B."/>
            <person name="Moulton V."/>
            <person name="Van Oosterhout C."/>
            <person name="Grigoriev I."/>
        </authorList>
    </citation>
    <scope>NUCLEOTIDE SEQUENCE [LARGE SCALE GENOMIC DNA]</scope>
    <source>
        <strain evidence="2 3">CCMP1102</strain>
    </source>
</reference>
<name>A0A1E7F6V8_9STRA</name>
<feature type="compositionally biased region" description="Acidic residues" evidence="1">
    <location>
        <begin position="241"/>
        <end position="252"/>
    </location>
</feature>
<organism evidence="2 3">
    <name type="scientific">Fragilariopsis cylindrus CCMP1102</name>
    <dbReference type="NCBI Taxonomy" id="635003"/>
    <lineage>
        <taxon>Eukaryota</taxon>
        <taxon>Sar</taxon>
        <taxon>Stramenopiles</taxon>
        <taxon>Ochrophyta</taxon>
        <taxon>Bacillariophyta</taxon>
        <taxon>Bacillariophyceae</taxon>
        <taxon>Bacillariophycidae</taxon>
        <taxon>Bacillariales</taxon>
        <taxon>Bacillariaceae</taxon>
        <taxon>Fragilariopsis</taxon>
    </lineage>
</organism>
<dbReference type="KEGG" id="fcy:FRACYDRAFT_269961"/>
<dbReference type="InParanoid" id="A0A1E7F6V8"/>
<feature type="compositionally biased region" description="Polar residues" evidence="1">
    <location>
        <begin position="25"/>
        <end position="48"/>
    </location>
</feature>
<sequence>MYPKQNQQQNEDDNNRKIKPVRRGASNNSRNPSRLPQFENVSTPSPSISEGAPLFRAMTIQSPEPQLVFRHAPEQQKEGLVHHVQLSQDTSKKQQPVVQQLQVHEQLPRVDVQLVLNTESQPCFGWDISKIQIEPVPFYFPRDMLQWENFPFQDLPRVLERISREMRTSSVQASLIHEPLSAKLQTCHENVELYLVFFRENTTNSDDDGTVSMSVQRHKGNQYAANKCIQRLVDAAKGLHEEEDDDDDDDNENKDMDTDTSVTADAVVAMERLIERAEME</sequence>
<evidence type="ECO:0000313" key="3">
    <source>
        <dbReference type="Proteomes" id="UP000095751"/>
    </source>
</evidence>
<feature type="region of interest" description="Disordered" evidence="1">
    <location>
        <begin position="240"/>
        <end position="263"/>
    </location>
</feature>
<feature type="non-terminal residue" evidence="2">
    <location>
        <position position="280"/>
    </location>
</feature>
<proteinExistence type="predicted"/>
<dbReference type="AlphaFoldDB" id="A0A1E7F6V8"/>
<accession>A0A1E7F6V8</accession>
<evidence type="ECO:0000313" key="2">
    <source>
        <dbReference type="EMBL" id="OEU13922.1"/>
    </source>
</evidence>
<keyword evidence="3" id="KW-1185">Reference proteome</keyword>
<evidence type="ECO:0000256" key="1">
    <source>
        <dbReference type="SAM" id="MobiDB-lite"/>
    </source>
</evidence>
<protein>
    <submittedName>
        <fullName evidence="2">Uncharacterized protein</fullName>
    </submittedName>
</protein>
<feature type="region of interest" description="Disordered" evidence="1">
    <location>
        <begin position="1"/>
        <end position="51"/>
    </location>
</feature>
<dbReference type="EMBL" id="KV784361">
    <property type="protein sequence ID" value="OEU13922.1"/>
    <property type="molecule type" value="Genomic_DNA"/>
</dbReference>
<dbReference type="Proteomes" id="UP000095751">
    <property type="component" value="Unassembled WGS sequence"/>
</dbReference>